<name>A0AAD7NCC1_9AGAR</name>
<dbReference type="AlphaFoldDB" id="A0AAD7NCC1"/>
<protein>
    <submittedName>
        <fullName evidence="2">Uncharacterized protein</fullName>
    </submittedName>
</protein>
<gene>
    <name evidence="2" type="ORF">B0H16DRAFT_1690708</name>
</gene>
<evidence type="ECO:0000313" key="3">
    <source>
        <dbReference type="Proteomes" id="UP001215598"/>
    </source>
</evidence>
<feature type="region of interest" description="Disordered" evidence="1">
    <location>
        <begin position="231"/>
        <end position="253"/>
    </location>
</feature>
<sequence length="289" mass="32104">MVTTEQSFPSVCCESVEDVGNRGMATSVHQWHQHPFAAIGIYQCAFDFKFRVYYSPTWGVGCRWVQKWGEWEFSGMGPETAMAELWDKGILNGYISRLEHSDVAVFAVYEDKFRALRILMQSYDPGGSRAQAKSVNEKGVPAVAITGNSPDIEQLLTNLGQNKYRVGLVGPEMALSTQFHAKVLNQETFTRNVICLVIDELHSRTGDVARRGGGREIGAVDAELGTQWGAQRGGGSRLWERRRGRGGPGAVLGSGGSGGWVPLTLRWGWMRSSEVRRWWWSFGKGNVVQ</sequence>
<dbReference type="EMBL" id="JARKIB010000054">
    <property type="protein sequence ID" value="KAJ7753812.1"/>
    <property type="molecule type" value="Genomic_DNA"/>
</dbReference>
<evidence type="ECO:0000313" key="2">
    <source>
        <dbReference type="EMBL" id="KAJ7753812.1"/>
    </source>
</evidence>
<accession>A0AAD7NCC1</accession>
<comment type="caution">
    <text evidence="2">The sequence shown here is derived from an EMBL/GenBank/DDBJ whole genome shotgun (WGS) entry which is preliminary data.</text>
</comment>
<dbReference type="Proteomes" id="UP001215598">
    <property type="component" value="Unassembled WGS sequence"/>
</dbReference>
<reference evidence="2" key="1">
    <citation type="submission" date="2023-03" db="EMBL/GenBank/DDBJ databases">
        <title>Massive genome expansion in bonnet fungi (Mycena s.s.) driven by repeated elements and novel gene families across ecological guilds.</title>
        <authorList>
            <consortium name="Lawrence Berkeley National Laboratory"/>
            <person name="Harder C.B."/>
            <person name="Miyauchi S."/>
            <person name="Viragh M."/>
            <person name="Kuo A."/>
            <person name="Thoen E."/>
            <person name="Andreopoulos B."/>
            <person name="Lu D."/>
            <person name="Skrede I."/>
            <person name="Drula E."/>
            <person name="Henrissat B."/>
            <person name="Morin E."/>
            <person name="Kohler A."/>
            <person name="Barry K."/>
            <person name="LaButti K."/>
            <person name="Morin E."/>
            <person name="Salamov A."/>
            <person name="Lipzen A."/>
            <person name="Mereny Z."/>
            <person name="Hegedus B."/>
            <person name="Baldrian P."/>
            <person name="Stursova M."/>
            <person name="Weitz H."/>
            <person name="Taylor A."/>
            <person name="Grigoriev I.V."/>
            <person name="Nagy L.G."/>
            <person name="Martin F."/>
            <person name="Kauserud H."/>
        </authorList>
    </citation>
    <scope>NUCLEOTIDE SEQUENCE</scope>
    <source>
        <strain evidence="2">CBHHK182m</strain>
    </source>
</reference>
<dbReference type="Gene3D" id="3.40.50.300">
    <property type="entry name" value="P-loop containing nucleotide triphosphate hydrolases"/>
    <property type="match status" value="1"/>
</dbReference>
<proteinExistence type="predicted"/>
<evidence type="ECO:0000256" key="1">
    <source>
        <dbReference type="SAM" id="MobiDB-lite"/>
    </source>
</evidence>
<keyword evidence="3" id="KW-1185">Reference proteome</keyword>
<dbReference type="InterPro" id="IPR027417">
    <property type="entry name" value="P-loop_NTPase"/>
</dbReference>
<organism evidence="2 3">
    <name type="scientific">Mycena metata</name>
    <dbReference type="NCBI Taxonomy" id="1033252"/>
    <lineage>
        <taxon>Eukaryota</taxon>
        <taxon>Fungi</taxon>
        <taxon>Dikarya</taxon>
        <taxon>Basidiomycota</taxon>
        <taxon>Agaricomycotina</taxon>
        <taxon>Agaricomycetes</taxon>
        <taxon>Agaricomycetidae</taxon>
        <taxon>Agaricales</taxon>
        <taxon>Marasmiineae</taxon>
        <taxon>Mycenaceae</taxon>
        <taxon>Mycena</taxon>
    </lineage>
</organism>